<accession>A0A1M6JA35</accession>
<protein>
    <recommendedName>
        <fullName evidence="3">Transcriptional regulator</fullName>
    </recommendedName>
</protein>
<evidence type="ECO:0000313" key="2">
    <source>
        <dbReference type="Proteomes" id="UP000184050"/>
    </source>
</evidence>
<evidence type="ECO:0000313" key="1">
    <source>
        <dbReference type="EMBL" id="SHJ43568.1"/>
    </source>
</evidence>
<keyword evidence="2" id="KW-1185">Reference proteome</keyword>
<dbReference type="RefSeq" id="WP_073170048.1">
    <property type="nucleotide sequence ID" value="NZ_FQZE01000019.1"/>
</dbReference>
<name>A0A1M6JA35_9BACT</name>
<dbReference type="OrthoDB" id="9793352at2"/>
<proteinExistence type="predicted"/>
<dbReference type="EMBL" id="FQZE01000019">
    <property type="protein sequence ID" value="SHJ43568.1"/>
    <property type="molecule type" value="Genomic_DNA"/>
</dbReference>
<dbReference type="Proteomes" id="UP000184050">
    <property type="component" value="Unassembled WGS sequence"/>
</dbReference>
<dbReference type="AlphaFoldDB" id="A0A1M6JA35"/>
<organism evidence="1 2">
    <name type="scientific">Tangfeifania diversioriginum</name>
    <dbReference type="NCBI Taxonomy" id="1168035"/>
    <lineage>
        <taxon>Bacteria</taxon>
        <taxon>Pseudomonadati</taxon>
        <taxon>Bacteroidota</taxon>
        <taxon>Bacteroidia</taxon>
        <taxon>Marinilabiliales</taxon>
        <taxon>Prolixibacteraceae</taxon>
        <taxon>Tangfeifania</taxon>
    </lineage>
</organism>
<evidence type="ECO:0008006" key="3">
    <source>
        <dbReference type="Google" id="ProtNLM"/>
    </source>
</evidence>
<reference evidence="1 2" key="1">
    <citation type="submission" date="2016-11" db="EMBL/GenBank/DDBJ databases">
        <authorList>
            <person name="Jaros S."/>
            <person name="Januszkiewicz K."/>
            <person name="Wedrychowicz H."/>
        </authorList>
    </citation>
    <scope>NUCLEOTIDE SEQUENCE [LARGE SCALE GENOMIC DNA]</scope>
    <source>
        <strain evidence="1 2">DSM 27063</strain>
    </source>
</reference>
<gene>
    <name evidence="1" type="ORF">SAMN05444280_11958</name>
</gene>
<sequence length="176" mass="20762">MIDVIVRSKTRLKLLTKFFLFEEIEGYMQSMVNEFDESSNVIRVELNRFVKAGLISTRYEGRKRLYQANTSHPLYPELNRIMRKTVGIDQIVHIFTTQTERLEALYVFGRLANGIESETIQLAFVGSKLNKAHIENLVERTESIINRKVVCYIFTQEQMQYLFKENSTLLIWKKEE</sequence>